<feature type="transmembrane region" description="Helical" evidence="7">
    <location>
        <begin position="133"/>
        <end position="162"/>
    </location>
</feature>
<comment type="subcellular location">
    <subcellularLocation>
        <location evidence="1">Cell membrane</location>
        <topology evidence="1">Multi-pass membrane protein</topology>
    </subcellularLocation>
</comment>
<evidence type="ECO:0000256" key="7">
    <source>
        <dbReference type="SAM" id="Phobius"/>
    </source>
</evidence>
<keyword evidence="2" id="KW-1003">Cell membrane</keyword>
<keyword evidence="4 7" id="KW-1133">Transmembrane helix</keyword>
<keyword evidence="3 7" id="KW-0812">Transmembrane</keyword>
<evidence type="ECO:0000313" key="9">
    <source>
        <dbReference type="Proteomes" id="UP000294257"/>
    </source>
</evidence>
<keyword evidence="9" id="KW-1185">Reference proteome</keyword>
<name>A0A4Q7L479_9PSEU</name>
<feature type="transmembrane region" description="Helical" evidence="7">
    <location>
        <begin position="293"/>
        <end position="317"/>
    </location>
</feature>
<dbReference type="GO" id="GO:0022857">
    <property type="term" value="F:transmembrane transporter activity"/>
    <property type="evidence" value="ECO:0007669"/>
    <property type="project" value="InterPro"/>
</dbReference>
<accession>A0A4Q7L479</accession>
<dbReference type="EMBL" id="SGWQ01000002">
    <property type="protein sequence ID" value="RZS43291.1"/>
    <property type="molecule type" value="Genomic_DNA"/>
</dbReference>
<gene>
    <name evidence="8" type="ORF">EV193_102270</name>
</gene>
<organism evidence="8 9">
    <name type="scientific">Herbihabitans rhizosphaerae</name>
    <dbReference type="NCBI Taxonomy" id="1872711"/>
    <lineage>
        <taxon>Bacteria</taxon>
        <taxon>Bacillati</taxon>
        <taxon>Actinomycetota</taxon>
        <taxon>Actinomycetes</taxon>
        <taxon>Pseudonocardiales</taxon>
        <taxon>Pseudonocardiaceae</taxon>
        <taxon>Herbihabitans</taxon>
    </lineage>
</organism>
<feature type="transmembrane region" description="Helical" evidence="7">
    <location>
        <begin position="257"/>
        <end position="281"/>
    </location>
</feature>
<evidence type="ECO:0000256" key="2">
    <source>
        <dbReference type="ARBA" id="ARBA00022475"/>
    </source>
</evidence>
<feature type="transmembrane region" description="Helical" evidence="7">
    <location>
        <begin position="78"/>
        <end position="98"/>
    </location>
</feature>
<feature type="transmembrane region" description="Helical" evidence="7">
    <location>
        <begin position="206"/>
        <end position="226"/>
    </location>
</feature>
<comment type="caution">
    <text evidence="8">The sequence shown here is derived from an EMBL/GenBank/DDBJ whole genome shotgun (WGS) entry which is preliminary data.</text>
</comment>
<proteinExistence type="predicted"/>
<sequence length="362" mass="36936">MSSDKGDVTTTDSAEEPDEVQAATPVKGGGGGRKNVVATLFRFQSLFGLALVFIAGVIFSPNVNGELIFLGVNNLFDIVRSVSEIGILAVGMTLVILIGGIDLSVGSMLGFSSVVVAVLLVNENWGVGPAVVVVLILGLAFGALQGALVASFGIQAFIVTLAGMQVARGLARITSGGQGVQISYGNDDPSKAPEVFSLIGERTFNGVVPISTLIFAAVAALAIMALRVTSFSRHVYAIGGNEKAARLSGVPVMRVKIIVFAICGLCAALAGIVHAGYLNFGGPNDGTMFELKAIAAVVIGGTSLMGGRGTVLGTVAGALLVGMLENILGLNNIKSDWQSIIIGLVIVLAAGLQRIRPASVSS</sequence>
<evidence type="ECO:0000313" key="8">
    <source>
        <dbReference type="EMBL" id="RZS43291.1"/>
    </source>
</evidence>
<feature type="transmembrane region" description="Helical" evidence="7">
    <location>
        <begin position="337"/>
        <end position="355"/>
    </location>
</feature>
<evidence type="ECO:0000256" key="5">
    <source>
        <dbReference type="ARBA" id="ARBA00023136"/>
    </source>
</evidence>
<evidence type="ECO:0000256" key="6">
    <source>
        <dbReference type="SAM" id="MobiDB-lite"/>
    </source>
</evidence>
<evidence type="ECO:0000256" key="1">
    <source>
        <dbReference type="ARBA" id="ARBA00004651"/>
    </source>
</evidence>
<dbReference type="RefSeq" id="WP_130343162.1">
    <property type="nucleotide sequence ID" value="NZ_SGWQ01000002.1"/>
</dbReference>
<dbReference type="CDD" id="cd06579">
    <property type="entry name" value="TM_PBP1_transp_AraH_like"/>
    <property type="match status" value="1"/>
</dbReference>
<protein>
    <submittedName>
        <fullName evidence="8">Monosaccharide ABC transporter membrane protein (CUT2 family)</fullName>
    </submittedName>
</protein>
<dbReference type="InterPro" id="IPR001851">
    <property type="entry name" value="ABC_transp_permease"/>
</dbReference>
<reference evidence="8 9" key="1">
    <citation type="submission" date="2019-02" db="EMBL/GenBank/DDBJ databases">
        <title>Genomic Encyclopedia of Type Strains, Phase IV (KMG-IV): sequencing the most valuable type-strain genomes for metagenomic binning, comparative biology and taxonomic classification.</title>
        <authorList>
            <person name="Goeker M."/>
        </authorList>
    </citation>
    <scope>NUCLEOTIDE SEQUENCE [LARGE SCALE GENOMIC DNA]</scope>
    <source>
        <strain evidence="8 9">DSM 101727</strain>
    </source>
</reference>
<dbReference type="GO" id="GO:0005886">
    <property type="term" value="C:plasma membrane"/>
    <property type="evidence" value="ECO:0007669"/>
    <property type="project" value="UniProtKB-SubCell"/>
</dbReference>
<dbReference type="PANTHER" id="PTHR32196">
    <property type="entry name" value="ABC TRANSPORTER PERMEASE PROTEIN YPHD-RELATED-RELATED"/>
    <property type="match status" value="1"/>
</dbReference>
<keyword evidence="5 7" id="KW-0472">Membrane</keyword>
<dbReference type="Proteomes" id="UP000294257">
    <property type="component" value="Unassembled WGS sequence"/>
</dbReference>
<dbReference type="OrthoDB" id="9808136at2"/>
<feature type="region of interest" description="Disordered" evidence="6">
    <location>
        <begin position="1"/>
        <end position="29"/>
    </location>
</feature>
<dbReference type="AlphaFoldDB" id="A0A4Q7L479"/>
<feature type="transmembrane region" description="Helical" evidence="7">
    <location>
        <begin position="40"/>
        <end position="58"/>
    </location>
</feature>
<evidence type="ECO:0000256" key="4">
    <source>
        <dbReference type="ARBA" id="ARBA00022989"/>
    </source>
</evidence>
<evidence type="ECO:0000256" key="3">
    <source>
        <dbReference type="ARBA" id="ARBA00022692"/>
    </source>
</evidence>
<dbReference type="Pfam" id="PF02653">
    <property type="entry name" value="BPD_transp_2"/>
    <property type="match status" value="1"/>
</dbReference>